<dbReference type="AlphaFoldDB" id="A0A495V8R9"/>
<dbReference type="EMBL" id="RBXL01000001">
    <property type="protein sequence ID" value="RKT45736.1"/>
    <property type="molecule type" value="Genomic_DNA"/>
</dbReference>
<evidence type="ECO:0000313" key="2">
    <source>
        <dbReference type="Proteomes" id="UP000274556"/>
    </source>
</evidence>
<evidence type="ECO:0000313" key="1">
    <source>
        <dbReference type="EMBL" id="RKT45736.1"/>
    </source>
</evidence>
<protein>
    <submittedName>
        <fullName evidence="1">Uncharacterized protein</fullName>
    </submittedName>
</protein>
<comment type="caution">
    <text evidence="1">The sequence shown here is derived from an EMBL/GenBank/DDBJ whole genome shotgun (WGS) entry which is preliminary data.</text>
</comment>
<reference evidence="1 2" key="1">
    <citation type="submission" date="2018-10" db="EMBL/GenBank/DDBJ databases">
        <title>Genomic Encyclopedia of Archaeal and Bacterial Type Strains, Phase II (KMG-II): from individual species to whole genera.</title>
        <authorList>
            <person name="Goeker M."/>
        </authorList>
    </citation>
    <scope>NUCLEOTIDE SEQUENCE [LARGE SCALE GENOMIC DNA]</scope>
    <source>
        <strain evidence="1 2">DSM 235</strain>
    </source>
</reference>
<proteinExistence type="predicted"/>
<keyword evidence="2" id="KW-1185">Reference proteome</keyword>
<organism evidence="1 2">
    <name type="scientific">Thiocapsa rosea</name>
    <dbReference type="NCBI Taxonomy" id="69360"/>
    <lineage>
        <taxon>Bacteria</taxon>
        <taxon>Pseudomonadati</taxon>
        <taxon>Pseudomonadota</taxon>
        <taxon>Gammaproteobacteria</taxon>
        <taxon>Chromatiales</taxon>
        <taxon>Chromatiaceae</taxon>
        <taxon>Thiocapsa</taxon>
    </lineage>
</organism>
<dbReference type="Proteomes" id="UP000274556">
    <property type="component" value="Unassembled WGS sequence"/>
</dbReference>
<sequence length="60" mass="6547">MYGKKAPMLLRSTKATVSKVAGQAKLEIRDEKNCSQSIVSPCVWSLTTGLKQRATTEFAS</sequence>
<gene>
    <name evidence="1" type="ORF">BDD21_3208</name>
</gene>
<name>A0A495V8R9_9GAMM</name>
<accession>A0A495V8R9</accession>